<evidence type="ECO:0000259" key="2">
    <source>
        <dbReference type="SMART" id="SM00829"/>
    </source>
</evidence>
<dbReference type="Gene3D" id="3.40.50.720">
    <property type="entry name" value="NAD(P)-binding Rossmann-like Domain"/>
    <property type="match status" value="1"/>
</dbReference>
<sequence>MRAYAINCFCEPLEIIDRPEPVPGGTEVLIEVIRCGVCHTDLHLQDGYYDAGGGKRIDLKDRGVTPPVVMGHEVLGRLVAKGPEAPIGDAEIGKTFLVYPWMGCGKCEACRRGQENLCAKPASLGVFRAGGYAEKCLVPHPDYLIDATGLDPTLAATFGCSGVTAYSALRKTDVDKENDLLLLVGLGGVGLSALKIAKGLGFKRIAVADLDAGKRDLARQLGAELILDPREADAASRVLAMAGGVAAAIDFVGATTTTQFAVNVIRKGGTCVVVGLFGGDFTIPLPALVLRSISLQGSYVGSLSELKELVALVRAGKVESLPVEQVPFDEVNGALNRLRAGVVRGRLVLTR</sequence>
<dbReference type="InterPro" id="IPR011032">
    <property type="entry name" value="GroES-like_sf"/>
</dbReference>
<organism evidence="3 4">
    <name type="scientific">Bordetella genomosp. 10</name>
    <dbReference type="NCBI Taxonomy" id="1416804"/>
    <lineage>
        <taxon>Bacteria</taxon>
        <taxon>Pseudomonadati</taxon>
        <taxon>Pseudomonadota</taxon>
        <taxon>Betaproteobacteria</taxon>
        <taxon>Burkholderiales</taxon>
        <taxon>Alcaligenaceae</taxon>
        <taxon>Bordetella</taxon>
    </lineage>
</organism>
<gene>
    <name evidence="3" type="ORF">CAL29_23540</name>
</gene>
<evidence type="ECO:0000313" key="4">
    <source>
        <dbReference type="Proteomes" id="UP000216020"/>
    </source>
</evidence>
<dbReference type="InterPro" id="IPR020843">
    <property type="entry name" value="ER"/>
</dbReference>
<proteinExistence type="predicted"/>
<comment type="caution">
    <text evidence="3">The sequence shown here is derived from an EMBL/GenBank/DDBJ whole genome shotgun (WGS) entry which is preliminary data.</text>
</comment>
<evidence type="ECO:0000256" key="1">
    <source>
        <dbReference type="ARBA" id="ARBA00023002"/>
    </source>
</evidence>
<evidence type="ECO:0000313" key="3">
    <source>
        <dbReference type="EMBL" id="OZI30936.1"/>
    </source>
</evidence>
<feature type="domain" description="Enoyl reductase (ER)" evidence="2">
    <location>
        <begin position="11"/>
        <end position="349"/>
    </location>
</feature>
<dbReference type="SUPFAM" id="SSF51735">
    <property type="entry name" value="NAD(P)-binding Rossmann-fold domains"/>
    <property type="match status" value="1"/>
</dbReference>
<dbReference type="OrthoDB" id="9771084at2"/>
<accession>A0A261S0Q8</accession>
<dbReference type="InterPro" id="IPR013154">
    <property type="entry name" value="ADH-like_N"/>
</dbReference>
<dbReference type="CDD" id="cd08240">
    <property type="entry name" value="6_hydroxyhexanoate_dh_like"/>
    <property type="match status" value="1"/>
</dbReference>
<dbReference type="Pfam" id="PF00107">
    <property type="entry name" value="ADH_zinc_N"/>
    <property type="match status" value="1"/>
</dbReference>
<dbReference type="Pfam" id="PF08240">
    <property type="entry name" value="ADH_N"/>
    <property type="match status" value="1"/>
</dbReference>
<dbReference type="InterPro" id="IPR036291">
    <property type="entry name" value="NAD(P)-bd_dom_sf"/>
</dbReference>
<dbReference type="Gene3D" id="3.90.180.10">
    <property type="entry name" value="Medium-chain alcohol dehydrogenases, catalytic domain"/>
    <property type="match status" value="1"/>
</dbReference>
<dbReference type="RefSeq" id="WP_094855353.1">
    <property type="nucleotide sequence ID" value="NZ_NEVM01000005.1"/>
</dbReference>
<protein>
    <recommendedName>
        <fullName evidence="2">Enoyl reductase (ER) domain-containing protein</fullName>
    </recommendedName>
</protein>
<dbReference type="SUPFAM" id="SSF50129">
    <property type="entry name" value="GroES-like"/>
    <property type="match status" value="1"/>
</dbReference>
<dbReference type="AlphaFoldDB" id="A0A261S0Q8"/>
<dbReference type="Proteomes" id="UP000216020">
    <property type="component" value="Unassembled WGS sequence"/>
</dbReference>
<dbReference type="EMBL" id="NEVM01000005">
    <property type="protein sequence ID" value="OZI30936.1"/>
    <property type="molecule type" value="Genomic_DNA"/>
</dbReference>
<reference evidence="4" key="1">
    <citation type="submission" date="2017-05" db="EMBL/GenBank/DDBJ databases">
        <title>Complete and WGS of Bordetella genogroups.</title>
        <authorList>
            <person name="Spilker T."/>
            <person name="Lipuma J."/>
        </authorList>
    </citation>
    <scope>NUCLEOTIDE SEQUENCE [LARGE SCALE GENOMIC DNA]</scope>
    <source>
        <strain evidence="4">AU16122</strain>
    </source>
</reference>
<dbReference type="InterPro" id="IPR013149">
    <property type="entry name" value="ADH-like_C"/>
</dbReference>
<keyword evidence="4" id="KW-1185">Reference proteome</keyword>
<dbReference type="SMART" id="SM00829">
    <property type="entry name" value="PKS_ER"/>
    <property type="match status" value="1"/>
</dbReference>
<dbReference type="PANTHER" id="PTHR43401:SF4">
    <property type="entry name" value="D-ARABINOSE 1-DEHYDROGENASE (NADP(+))"/>
    <property type="match status" value="1"/>
</dbReference>
<dbReference type="GO" id="GO:0016491">
    <property type="term" value="F:oxidoreductase activity"/>
    <property type="evidence" value="ECO:0007669"/>
    <property type="project" value="UniProtKB-KW"/>
</dbReference>
<dbReference type="PANTHER" id="PTHR43401">
    <property type="entry name" value="L-THREONINE 3-DEHYDROGENASE"/>
    <property type="match status" value="1"/>
</dbReference>
<name>A0A261S0Q8_9BORD</name>
<keyword evidence="1" id="KW-0560">Oxidoreductase</keyword>
<dbReference type="InterPro" id="IPR050129">
    <property type="entry name" value="Zn_alcohol_dh"/>
</dbReference>